<organism evidence="2 7">
    <name type="scientific">Plasmodium berghei</name>
    <dbReference type="NCBI Taxonomy" id="5821"/>
    <lineage>
        <taxon>Eukaryota</taxon>
        <taxon>Sar</taxon>
        <taxon>Alveolata</taxon>
        <taxon>Apicomplexa</taxon>
        <taxon>Aconoidasida</taxon>
        <taxon>Haemosporida</taxon>
        <taxon>Plasmodiidae</taxon>
        <taxon>Plasmodium</taxon>
        <taxon>Plasmodium (Vinckeia)</taxon>
    </lineage>
</organism>
<dbReference type="EMBL" id="LT608275">
    <property type="protein sequence ID" value="SCO60842.1"/>
    <property type="molecule type" value="Genomic_DNA"/>
</dbReference>
<evidence type="ECO:0000313" key="3">
    <source>
        <dbReference type="EMBL" id="SCM23415.1"/>
    </source>
</evidence>
<dbReference type="OrthoDB" id="370145at2759"/>
<dbReference type="AlphaFoldDB" id="A0A122IDS2"/>
<dbReference type="EMBL" id="LT608147">
    <property type="protein sequence ID" value="SCM23415.1"/>
    <property type="molecule type" value="Genomic_DNA"/>
</dbReference>
<name>A0A122IDS2_PLABE</name>
<feature type="chain" id="PRO_5014244680" evidence="1">
    <location>
        <begin position="22"/>
        <end position="388"/>
    </location>
</feature>
<dbReference type="EMBL" id="LT608259">
    <property type="protein sequence ID" value="SCO62825.1"/>
    <property type="molecule type" value="Genomic_DNA"/>
</dbReference>
<evidence type="ECO:0000313" key="5">
    <source>
        <dbReference type="EMBL" id="SCO60842.1"/>
    </source>
</evidence>
<dbReference type="Proteomes" id="UP000219974">
    <property type="component" value="Chromosome 11"/>
</dbReference>
<evidence type="ECO:0000256" key="1">
    <source>
        <dbReference type="SAM" id="SignalP"/>
    </source>
</evidence>
<evidence type="ECO:0000313" key="7">
    <source>
        <dbReference type="Proteomes" id="UP000069549"/>
    </source>
</evidence>
<reference evidence="2 7" key="1">
    <citation type="submission" date="2016-02" db="EMBL/GenBank/DDBJ databases">
        <authorList>
            <consortium name="Pathogen Informatics"/>
        </authorList>
    </citation>
    <scope>NUCLEOTIDE SEQUENCE [LARGE SCALE GENOMIC DNA]</scope>
    <source>
        <strain evidence="2 7">K173</strain>
        <strain evidence="3 11">NK65 ny</strain>
        <strain evidence="4 10">NK65e</strain>
        <strain evidence="6 8">SP11 Antwerpcl1</strain>
        <strain evidence="5 9">SP11 RLL</strain>
    </source>
</reference>
<dbReference type="VEuPathDB" id="PlasmoDB:PBANKA_1101400"/>
<evidence type="ECO:0000313" key="2">
    <source>
        <dbReference type="EMBL" id="CXI59056.1"/>
    </source>
</evidence>
<proteinExistence type="predicted"/>
<dbReference type="Proteomes" id="UP000220214">
    <property type="component" value="Chromosome 11"/>
</dbReference>
<evidence type="ECO:0000313" key="4">
    <source>
        <dbReference type="EMBL" id="SCN26578.1"/>
    </source>
</evidence>
<evidence type="ECO:0000313" key="6">
    <source>
        <dbReference type="EMBL" id="SCO62825.1"/>
    </source>
</evidence>
<protein>
    <submittedName>
        <fullName evidence="2">Rhoptry-associated protein 2/3</fullName>
    </submittedName>
</protein>
<dbReference type="Proteomes" id="UP000069549">
    <property type="component" value="Chromosome 11"/>
</dbReference>
<dbReference type="EMBL" id="LT614637">
    <property type="protein sequence ID" value="SCN26578.1"/>
    <property type="molecule type" value="Genomic_DNA"/>
</dbReference>
<feature type="signal peptide" evidence="1">
    <location>
        <begin position="1"/>
        <end position="21"/>
    </location>
</feature>
<evidence type="ECO:0000313" key="10">
    <source>
        <dbReference type="Proteomes" id="UP000220214"/>
    </source>
</evidence>
<dbReference type="Proteomes" id="UP000516480">
    <property type="component" value="Chromosome 11"/>
</dbReference>
<gene>
    <name evidence="2" type="primary">3</name>
    <name evidence="2" type="synonym">RAP2</name>
    <name evidence="2" type="ORF">PBK173_000267100</name>
    <name evidence="4" type="ORF">PBNK65E_000259200</name>
    <name evidence="3" type="ORF">PBNK65NY_000258500</name>
    <name evidence="6" type="ORF">PBSP11A_000258500</name>
    <name evidence="5" type="ORF">PBSP11RLL_000258500</name>
</gene>
<dbReference type="EMBL" id="LT160031">
    <property type="protein sequence ID" value="CXI59056.1"/>
    <property type="molecule type" value="Genomic_DNA"/>
</dbReference>
<evidence type="ECO:0000313" key="11">
    <source>
        <dbReference type="Proteomes" id="UP000516480"/>
    </source>
</evidence>
<dbReference type="Proteomes" id="UP000219860">
    <property type="component" value="Chromosome 11"/>
</dbReference>
<evidence type="ECO:0000313" key="9">
    <source>
        <dbReference type="Proteomes" id="UP000219974"/>
    </source>
</evidence>
<dbReference type="OMA" id="HFFFSHF"/>
<keyword evidence="1" id="KW-0732">Signal</keyword>
<accession>A0A122IDS2</accession>
<sequence length="388" mass="45697">MNTKIFMYFFVSLFLCHVVYGDKCSIPLKDIKFQNFSLFNLIKSHDDTEGRLSTWIHFFFNRIHDPYYAGNYMKHFNINTINVEDQPCFIRAFNIYMIHTHANKILSVTENEENSFHKDKYSSIKDYLKDFFWVAETKSVHKYLDDLLLNIHEIDNAKLDLSLIKDLVTKASVNTPAKFIDDPMKALENIKLVEEVNDKRIDASKHASRDYKLLAILSLKNHYYNADLTHPIPSVRDEIDSMIRLWFRKRSKLFPLYKNPLILEDNTRCSKTNLKCYPTPDDLVQAFFSAIKEKMLKIYIRFLDNFSIAIQNKSYKIDGLKGMKFLKSLFQRKTFPNFVKLNSDYISSELIFLRESFFDALDSTLNCYTNKYMNLPGDIYLDTKMVGA</sequence>
<evidence type="ECO:0000313" key="8">
    <source>
        <dbReference type="Proteomes" id="UP000219860"/>
    </source>
</evidence>